<dbReference type="EMBL" id="JFKB01000006">
    <property type="protein sequence ID" value="OSQ48068.1"/>
    <property type="molecule type" value="Genomic_DNA"/>
</dbReference>
<sequence>MTALDNLKAATTAVWDSIPTTDLPRMKAALQNVGPNRTLVLTNLYRQFYQAFSTPANMPLNPHHNLGFDAINTVIGQLGSCQNQFVQGNGTTVTIQDNVFREVTYQNRANYPQLFWSLPGAQLYRCFYHFNFPRLQAQRDAIRLAINVPLGQIPAAINGFLAQARTTDPDVLSFKVGGPGLYRKPDTALIYILKPTNQTEQGRLNTLVQAVTTWAGSAPANALRDWTHPLMERLAAGVATADDPPHAPQYRGVSFTSLRAVIATIVIGNLIRLYNGPSNVQGKTEGELAAMALVGQLDNYGIDDQNPSRNAALPDSGTRDQIREYGLLVGGIVT</sequence>
<evidence type="ECO:0000313" key="2">
    <source>
        <dbReference type="Proteomes" id="UP000193396"/>
    </source>
</evidence>
<gene>
    <name evidence="1" type="ORF">TALK_10790</name>
</gene>
<dbReference type="RefSeq" id="WP_085618679.1">
    <property type="nucleotide sequence ID" value="NZ_CAXBPE010000027.1"/>
</dbReference>
<protein>
    <submittedName>
        <fullName evidence="1">Uncharacterized protein</fullName>
    </submittedName>
</protein>
<accession>A0A1Y2LBK1</accession>
<keyword evidence="2" id="KW-1185">Reference proteome</keyword>
<evidence type="ECO:0000313" key="1">
    <source>
        <dbReference type="EMBL" id="OSQ48068.1"/>
    </source>
</evidence>
<reference evidence="1 2" key="1">
    <citation type="submission" date="2014-03" db="EMBL/GenBank/DDBJ databases">
        <title>The draft genome sequence of Thalassospira alkalitolerans JCM 18968.</title>
        <authorList>
            <person name="Lai Q."/>
            <person name="Shao Z."/>
        </authorList>
    </citation>
    <scope>NUCLEOTIDE SEQUENCE [LARGE SCALE GENOMIC DNA]</scope>
    <source>
        <strain evidence="1 2">JCM 18968</strain>
    </source>
</reference>
<dbReference type="STRING" id="1293890.TALK_10790"/>
<organism evidence="1 2">
    <name type="scientific">Thalassospira alkalitolerans</name>
    <dbReference type="NCBI Taxonomy" id="1293890"/>
    <lineage>
        <taxon>Bacteria</taxon>
        <taxon>Pseudomonadati</taxon>
        <taxon>Pseudomonadota</taxon>
        <taxon>Alphaproteobacteria</taxon>
        <taxon>Rhodospirillales</taxon>
        <taxon>Thalassospiraceae</taxon>
        <taxon>Thalassospira</taxon>
    </lineage>
</organism>
<comment type="caution">
    <text evidence="1">The sequence shown here is derived from an EMBL/GenBank/DDBJ whole genome shotgun (WGS) entry which is preliminary data.</text>
</comment>
<dbReference type="AlphaFoldDB" id="A0A1Y2LBK1"/>
<proteinExistence type="predicted"/>
<dbReference type="Proteomes" id="UP000193396">
    <property type="component" value="Unassembled WGS sequence"/>
</dbReference>
<name>A0A1Y2LBK1_9PROT</name>